<dbReference type="OrthoDB" id="3355929at2"/>
<accession>A0A239BIZ5</accession>
<reference evidence="2 3" key="1">
    <citation type="submission" date="2017-06" db="EMBL/GenBank/DDBJ databases">
        <authorList>
            <person name="Kim H.J."/>
            <person name="Triplett B.A."/>
        </authorList>
    </citation>
    <scope>NUCLEOTIDE SEQUENCE [LARGE SCALE GENOMIC DNA]</scope>
    <source>
        <strain evidence="2 3">CGMCC 4.2132</strain>
    </source>
</reference>
<evidence type="ECO:0000259" key="1">
    <source>
        <dbReference type="Pfam" id="PF19054"/>
    </source>
</evidence>
<evidence type="ECO:0000313" key="2">
    <source>
        <dbReference type="EMBL" id="SNS07950.1"/>
    </source>
</evidence>
<gene>
    <name evidence="2" type="ORF">SAMN05216276_1003261</name>
</gene>
<dbReference type="Pfam" id="PF19054">
    <property type="entry name" value="DUF5753"/>
    <property type="match status" value="1"/>
</dbReference>
<feature type="domain" description="DUF5753" evidence="1">
    <location>
        <begin position="2"/>
        <end position="70"/>
    </location>
</feature>
<name>A0A239BIZ5_9ACTN</name>
<dbReference type="AlphaFoldDB" id="A0A239BIZ5"/>
<keyword evidence="3" id="KW-1185">Reference proteome</keyword>
<dbReference type="EMBL" id="FZOD01000003">
    <property type="protein sequence ID" value="SNS07950.1"/>
    <property type="molecule type" value="Genomic_DNA"/>
</dbReference>
<dbReference type="Proteomes" id="UP000198282">
    <property type="component" value="Unassembled WGS sequence"/>
</dbReference>
<evidence type="ECO:0000313" key="3">
    <source>
        <dbReference type="Proteomes" id="UP000198282"/>
    </source>
</evidence>
<sequence>MLPLTVGAHASPDGSFRIFELSEPYPAVAYVPSPAGAIYAEAEAADRLKLKFDRICHDSLTAEKSIELITAIAEDLH</sequence>
<dbReference type="InterPro" id="IPR043917">
    <property type="entry name" value="DUF5753"/>
</dbReference>
<proteinExistence type="predicted"/>
<organism evidence="2 3">
    <name type="scientific">Streptosporangium subroseum</name>
    <dbReference type="NCBI Taxonomy" id="106412"/>
    <lineage>
        <taxon>Bacteria</taxon>
        <taxon>Bacillati</taxon>
        <taxon>Actinomycetota</taxon>
        <taxon>Actinomycetes</taxon>
        <taxon>Streptosporangiales</taxon>
        <taxon>Streptosporangiaceae</taxon>
        <taxon>Streptosporangium</taxon>
    </lineage>
</organism>
<protein>
    <recommendedName>
        <fullName evidence="1">DUF5753 domain-containing protein</fullName>
    </recommendedName>
</protein>